<keyword evidence="4" id="KW-0150">Chloroplast</keyword>
<evidence type="ECO:0000256" key="2">
    <source>
        <dbReference type="ARBA" id="ARBA00004370"/>
    </source>
</evidence>
<dbReference type="GO" id="GO:0009707">
    <property type="term" value="C:chloroplast outer membrane"/>
    <property type="evidence" value="ECO:0007669"/>
    <property type="project" value="TreeGrafter"/>
</dbReference>
<evidence type="ECO:0000256" key="7">
    <source>
        <dbReference type="ARBA" id="ARBA00023136"/>
    </source>
</evidence>
<dbReference type="PANTHER" id="PTHR46132">
    <property type="entry name" value="DIGALACTOSYLDIACYLGLYCEROL SYNTHASE 2, CHLOROPLASTIC"/>
    <property type="match status" value="1"/>
</dbReference>
<dbReference type="GO" id="GO:0046481">
    <property type="term" value="F:digalactosyldiacylglycerol synthase activity"/>
    <property type="evidence" value="ECO:0007669"/>
    <property type="project" value="InterPro"/>
</dbReference>
<evidence type="ECO:0000313" key="8">
    <source>
        <dbReference type="EMBL" id="KAH7512251.1"/>
    </source>
</evidence>
<comment type="caution">
    <text evidence="8">The sequence shown here is derived from an EMBL/GenBank/DDBJ whole genome shotgun (WGS) entry which is preliminary data.</text>
</comment>
<sequence length="564" mass="64060">MQSPTLSIFSASELCSIFYAPEYSHPEPASLPVSILSTVKIPSSQKTLESQALIFALEGKKKKGKKKKKKKKPVNNPGFECLAMVSDSAASSSSSNAFSFISKGWREVKDSADADLQLMRDRANSFKNLATSFDRELENFFNSASTFSVPAIRSSPPAEIDFVKKLKPKLSEFRRAYSSPDFSKKVLEKWGPSSRIRIDLSAIRNAIVSEVDEERDGVIDLDRLRRGRRLTFREFWGEWKGDGEAEEGRSRDWEPIRVLKTRLKDFEKRNSSTEIFDGFRNNEFMEKLKSSLRHKVCIKWCSRSVEALFLCGVYYSRAFLLSVPYFCTFNAQCLISDDFSIFSFQKSICKEPQESKEVPPLDVPELLAYLVRQSGPFLDQLGVKKGRYKVFINPSISDVLCTATAEALAMGKFVVCADHPSNEFFRSFPNCLTYKTSEDFIARVKEALENEPQPLTPEQRYNLSWEAATQRFMEFSELDRVLNNKEEGEKLGRTSGKLMTKSVSMPSLTEMVDGGLAFAHYCLTGNEFLRRCTGAIPGTRDYDKQHCKDLHLLPPQVENPIYGW</sequence>
<dbReference type="PANTHER" id="PTHR46132:SF6">
    <property type="entry name" value="DIGALACTOSYLDIACYLGLYCEROL SYNTHASE 1, CHLOROPLASTIC"/>
    <property type="match status" value="1"/>
</dbReference>
<evidence type="ECO:0000256" key="5">
    <source>
        <dbReference type="ARBA" id="ARBA00022640"/>
    </source>
</evidence>
<evidence type="ECO:0000313" key="9">
    <source>
        <dbReference type="Proteomes" id="UP000813462"/>
    </source>
</evidence>
<keyword evidence="5" id="KW-0934">Plastid</keyword>
<accession>A0A978UBV8</accession>
<dbReference type="CDD" id="cd01635">
    <property type="entry name" value="Glycosyltransferase_GTB-type"/>
    <property type="match status" value="1"/>
</dbReference>
<proteinExistence type="inferred from homology"/>
<comment type="subcellular location">
    <subcellularLocation>
        <location evidence="2">Membrane</location>
    </subcellularLocation>
    <subcellularLocation>
        <location evidence="1">Plastid</location>
        <location evidence="1">Chloroplast</location>
    </subcellularLocation>
</comment>
<dbReference type="Proteomes" id="UP000813462">
    <property type="component" value="Unassembled WGS sequence"/>
</dbReference>
<evidence type="ECO:0000256" key="3">
    <source>
        <dbReference type="ARBA" id="ARBA00009481"/>
    </source>
</evidence>
<name>A0A978UBV8_ZIZJJ</name>
<dbReference type="EMBL" id="JAEACU010000012">
    <property type="protein sequence ID" value="KAH7512251.1"/>
    <property type="molecule type" value="Genomic_DNA"/>
</dbReference>
<keyword evidence="6" id="KW-0808">Transferase</keyword>
<protein>
    <recommendedName>
        <fullName evidence="10">Digalactosyldiacylglycerol synthase 1, chloroplastic-like</fullName>
    </recommendedName>
</protein>
<dbReference type="InterPro" id="IPR044525">
    <property type="entry name" value="DGDG1/2"/>
</dbReference>
<keyword evidence="7" id="KW-0472">Membrane</keyword>
<evidence type="ECO:0008006" key="10">
    <source>
        <dbReference type="Google" id="ProtNLM"/>
    </source>
</evidence>
<evidence type="ECO:0000256" key="4">
    <source>
        <dbReference type="ARBA" id="ARBA00022528"/>
    </source>
</evidence>
<dbReference type="GO" id="GO:0019375">
    <property type="term" value="P:galactolipid biosynthetic process"/>
    <property type="evidence" value="ECO:0007669"/>
    <property type="project" value="TreeGrafter"/>
</dbReference>
<gene>
    <name evidence="8" type="ORF">FEM48_Zijuj12G0070600</name>
</gene>
<reference evidence="8" key="1">
    <citation type="journal article" date="2021" name="Front. Plant Sci.">
        <title>Chromosome-Scale Genome Assembly for Chinese Sour Jujube and Insights Into Its Genome Evolution and Domestication Signature.</title>
        <authorList>
            <person name="Shen L.-Y."/>
            <person name="Luo H."/>
            <person name="Wang X.-L."/>
            <person name="Wang X.-M."/>
            <person name="Qiu X.-J."/>
            <person name="Liu H."/>
            <person name="Zhou S.-S."/>
            <person name="Jia K.-H."/>
            <person name="Nie S."/>
            <person name="Bao Y.-T."/>
            <person name="Zhang R.-G."/>
            <person name="Yun Q.-Z."/>
            <person name="Chai Y.-H."/>
            <person name="Lu J.-Y."/>
            <person name="Li Y."/>
            <person name="Zhao S.-W."/>
            <person name="Mao J.-F."/>
            <person name="Jia S.-G."/>
            <person name="Mao Y.-M."/>
        </authorList>
    </citation>
    <scope>NUCLEOTIDE SEQUENCE</scope>
    <source>
        <strain evidence="8">AT0</strain>
        <tissue evidence="8">Leaf</tissue>
    </source>
</reference>
<evidence type="ECO:0000256" key="1">
    <source>
        <dbReference type="ARBA" id="ARBA00004229"/>
    </source>
</evidence>
<organism evidence="8 9">
    <name type="scientific">Ziziphus jujuba var. spinosa</name>
    <dbReference type="NCBI Taxonomy" id="714518"/>
    <lineage>
        <taxon>Eukaryota</taxon>
        <taxon>Viridiplantae</taxon>
        <taxon>Streptophyta</taxon>
        <taxon>Embryophyta</taxon>
        <taxon>Tracheophyta</taxon>
        <taxon>Spermatophyta</taxon>
        <taxon>Magnoliopsida</taxon>
        <taxon>eudicotyledons</taxon>
        <taxon>Gunneridae</taxon>
        <taxon>Pentapetalae</taxon>
        <taxon>rosids</taxon>
        <taxon>fabids</taxon>
        <taxon>Rosales</taxon>
        <taxon>Rhamnaceae</taxon>
        <taxon>Paliureae</taxon>
        <taxon>Ziziphus</taxon>
    </lineage>
</organism>
<comment type="similarity">
    <text evidence="3">Belongs to the glycosyltransferase group 1 family. Glycosyltransferase 4 subfamily.</text>
</comment>
<dbReference type="AlphaFoldDB" id="A0A978UBV8"/>
<evidence type="ECO:0000256" key="6">
    <source>
        <dbReference type="ARBA" id="ARBA00022679"/>
    </source>
</evidence>